<evidence type="ECO:0008006" key="4">
    <source>
        <dbReference type="Google" id="ProtNLM"/>
    </source>
</evidence>
<dbReference type="AlphaFoldDB" id="A0A7W5DMD6"/>
<evidence type="ECO:0000313" key="2">
    <source>
        <dbReference type="EMBL" id="MBB3185213.1"/>
    </source>
</evidence>
<feature type="chain" id="PRO_5031004422" description="DUF3047 domain-containing protein" evidence="1">
    <location>
        <begin position="24"/>
        <end position="221"/>
    </location>
</feature>
<dbReference type="RefSeq" id="WP_183314852.1">
    <property type="nucleotide sequence ID" value="NZ_JACHXQ010000010.1"/>
</dbReference>
<dbReference type="Pfam" id="PF11249">
    <property type="entry name" value="DUF3047"/>
    <property type="match status" value="1"/>
</dbReference>
<organism evidence="2 3">
    <name type="scientific">Halomonas fontilapidosi</name>
    <dbReference type="NCBI Taxonomy" id="616675"/>
    <lineage>
        <taxon>Bacteria</taxon>
        <taxon>Pseudomonadati</taxon>
        <taxon>Pseudomonadota</taxon>
        <taxon>Gammaproteobacteria</taxon>
        <taxon>Oceanospirillales</taxon>
        <taxon>Halomonadaceae</taxon>
        <taxon>Halomonas</taxon>
    </lineage>
</organism>
<name>A0A7W5DMD6_9GAMM</name>
<keyword evidence="3" id="KW-1185">Reference proteome</keyword>
<gene>
    <name evidence="2" type="ORF">FHR95_002794</name>
</gene>
<comment type="caution">
    <text evidence="2">The sequence shown here is derived from an EMBL/GenBank/DDBJ whole genome shotgun (WGS) entry which is preliminary data.</text>
</comment>
<reference evidence="2 3" key="1">
    <citation type="submission" date="2020-08" db="EMBL/GenBank/DDBJ databases">
        <title>Genomic Encyclopedia of Type Strains, Phase III (KMG-III): the genomes of soil and plant-associated and newly described type strains.</title>
        <authorList>
            <person name="Whitman W."/>
        </authorList>
    </citation>
    <scope>NUCLEOTIDE SEQUENCE [LARGE SCALE GENOMIC DNA]</scope>
    <source>
        <strain evidence="2 3">CECT 7341</strain>
    </source>
</reference>
<accession>A0A7W5DMD6</accession>
<dbReference type="Proteomes" id="UP000563050">
    <property type="component" value="Unassembled WGS sequence"/>
</dbReference>
<sequence>MNRPFVPCCLMALTTLATGPGIAADELTFSPDDIHNWPTRSFEGETEYRVVEREGTRVLQASARQQASAKYLEREIDLRDTPYLHWCWRVSGIHEGLDETQKSGDDYPARVYVARKTGLLPWQVESVNYVWASSQPAGSDWPNAFTSRAQLLALQSGDAHVGEWVAEVRNVREDYQRLFGSRPAHIDGLALMSDGDNADVDATAWFTHLAFSTSSEPPACP</sequence>
<dbReference type="InterPro" id="IPR021409">
    <property type="entry name" value="DUF3047"/>
</dbReference>
<dbReference type="EMBL" id="JACHXQ010000010">
    <property type="protein sequence ID" value="MBB3185213.1"/>
    <property type="molecule type" value="Genomic_DNA"/>
</dbReference>
<protein>
    <recommendedName>
        <fullName evidence="4">DUF3047 domain-containing protein</fullName>
    </recommendedName>
</protein>
<proteinExistence type="predicted"/>
<feature type="signal peptide" evidence="1">
    <location>
        <begin position="1"/>
        <end position="23"/>
    </location>
</feature>
<keyword evidence="1" id="KW-0732">Signal</keyword>
<evidence type="ECO:0000313" key="3">
    <source>
        <dbReference type="Proteomes" id="UP000563050"/>
    </source>
</evidence>
<evidence type="ECO:0000256" key="1">
    <source>
        <dbReference type="SAM" id="SignalP"/>
    </source>
</evidence>